<name>A0A2T7PYY1_POMCA</name>
<keyword evidence="5" id="KW-1185">Reference proteome</keyword>
<dbReference type="Pfam" id="PF05456">
    <property type="entry name" value="eIF_4EBP"/>
    <property type="match status" value="1"/>
</dbReference>
<dbReference type="AlphaFoldDB" id="A0A2T7PYY1"/>
<dbReference type="PANTHER" id="PTHR12669:SF12">
    <property type="entry name" value="EUKARYOTIC TRANSLATION INITIATION FACTOR 4E-BINDING PROTEIN"/>
    <property type="match status" value="1"/>
</dbReference>
<dbReference type="Proteomes" id="UP000245119">
    <property type="component" value="Linkage Group LG1"/>
</dbReference>
<dbReference type="InterPro" id="IPR008606">
    <property type="entry name" value="EIF4EBP"/>
</dbReference>
<evidence type="ECO:0008006" key="6">
    <source>
        <dbReference type="Google" id="ProtNLM"/>
    </source>
</evidence>
<gene>
    <name evidence="4" type="ORF">C0Q70_01235</name>
</gene>
<dbReference type="EMBL" id="PZQS01000001">
    <property type="protein sequence ID" value="PVD38619.1"/>
    <property type="molecule type" value="Genomic_DNA"/>
</dbReference>
<dbReference type="PANTHER" id="PTHR12669">
    <property type="entry name" value="EUKARYOTIC TRANSLATION INITIATION FACTOR 4E-BINDING PROTEIN"/>
    <property type="match status" value="1"/>
</dbReference>
<comment type="similarity">
    <text evidence="1">Belongs to the eIF4E-binding protein family.</text>
</comment>
<dbReference type="STRING" id="400727.A0A2T7PYY1"/>
<evidence type="ECO:0000256" key="2">
    <source>
        <dbReference type="ARBA" id="ARBA00022845"/>
    </source>
</evidence>
<dbReference type="OrthoDB" id="19729at2759"/>
<comment type="caution">
    <text evidence="4">The sequence shown here is derived from an EMBL/GenBank/DDBJ whole genome shotgun (WGS) entry which is preliminary data.</text>
</comment>
<evidence type="ECO:0000313" key="5">
    <source>
        <dbReference type="Proteomes" id="UP000245119"/>
    </source>
</evidence>
<accession>A0A2T7PYY1</accession>
<sequence>MVLNDISQLPTDYSSTPGGTFFSTTPGGTRIVYERAFLMQCRNSPLAKSPPANMLRIPGVTSPVLSELVRENGDAIHIHEERDKDGNINFFERN</sequence>
<dbReference type="GO" id="GO:0005737">
    <property type="term" value="C:cytoplasm"/>
    <property type="evidence" value="ECO:0007669"/>
    <property type="project" value="TreeGrafter"/>
</dbReference>
<organism evidence="4 5">
    <name type="scientific">Pomacea canaliculata</name>
    <name type="common">Golden apple snail</name>
    <dbReference type="NCBI Taxonomy" id="400727"/>
    <lineage>
        <taxon>Eukaryota</taxon>
        <taxon>Metazoa</taxon>
        <taxon>Spiralia</taxon>
        <taxon>Lophotrochozoa</taxon>
        <taxon>Mollusca</taxon>
        <taxon>Gastropoda</taxon>
        <taxon>Caenogastropoda</taxon>
        <taxon>Architaenioglossa</taxon>
        <taxon>Ampullarioidea</taxon>
        <taxon>Ampullariidae</taxon>
        <taxon>Pomacea</taxon>
    </lineage>
</organism>
<evidence type="ECO:0000256" key="3">
    <source>
        <dbReference type="ARBA" id="ARBA00023193"/>
    </source>
</evidence>
<protein>
    <recommendedName>
        <fullName evidence="6">Eukaryotic translation initiation factor 4E binding protein 1</fullName>
    </recommendedName>
</protein>
<evidence type="ECO:0000256" key="1">
    <source>
        <dbReference type="ARBA" id="ARBA00005480"/>
    </source>
</evidence>
<reference evidence="4 5" key="1">
    <citation type="submission" date="2018-04" db="EMBL/GenBank/DDBJ databases">
        <title>The genome of golden apple snail Pomacea canaliculata provides insight into stress tolerance and invasive adaptation.</title>
        <authorList>
            <person name="Liu C."/>
            <person name="Liu B."/>
            <person name="Ren Y."/>
            <person name="Zhang Y."/>
            <person name="Wang H."/>
            <person name="Li S."/>
            <person name="Jiang F."/>
            <person name="Yin L."/>
            <person name="Zhang G."/>
            <person name="Qian W."/>
            <person name="Fan W."/>
        </authorList>
    </citation>
    <scope>NUCLEOTIDE SEQUENCE [LARGE SCALE GENOMIC DNA]</scope>
    <source>
        <strain evidence="4">SZHN2017</strain>
        <tissue evidence="4">Muscle</tissue>
    </source>
</reference>
<keyword evidence="3" id="KW-0652">Protein synthesis inhibitor</keyword>
<dbReference type="GO" id="GO:0045947">
    <property type="term" value="P:negative regulation of translational initiation"/>
    <property type="evidence" value="ECO:0007669"/>
    <property type="project" value="InterPro"/>
</dbReference>
<evidence type="ECO:0000313" key="4">
    <source>
        <dbReference type="EMBL" id="PVD38619.1"/>
    </source>
</evidence>
<keyword evidence="2" id="KW-0810">Translation regulation</keyword>
<dbReference type="GO" id="GO:0008190">
    <property type="term" value="F:eukaryotic initiation factor 4E binding"/>
    <property type="evidence" value="ECO:0007669"/>
    <property type="project" value="InterPro"/>
</dbReference>
<proteinExistence type="inferred from homology"/>